<evidence type="ECO:0000313" key="2">
    <source>
        <dbReference type="EMBL" id="CAK8986109.1"/>
    </source>
</evidence>
<feature type="compositionally biased region" description="Basic and acidic residues" evidence="1">
    <location>
        <begin position="317"/>
        <end position="329"/>
    </location>
</feature>
<dbReference type="Proteomes" id="UP001642464">
    <property type="component" value="Unassembled WGS sequence"/>
</dbReference>
<accession>A0ABP0H9Z5</accession>
<feature type="non-terminal residue" evidence="2">
    <location>
        <position position="1103"/>
    </location>
</feature>
<comment type="caution">
    <text evidence="2">The sequence shown here is derived from an EMBL/GenBank/DDBJ whole genome shotgun (WGS) entry which is preliminary data.</text>
</comment>
<evidence type="ECO:0008006" key="4">
    <source>
        <dbReference type="Google" id="ProtNLM"/>
    </source>
</evidence>
<feature type="compositionally biased region" description="Polar residues" evidence="1">
    <location>
        <begin position="427"/>
        <end position="442"/>
    </location>
</feature>
<proteinExistence type="predicted"/>
<feature type="region of interest" description="Disordered" evidence="1">
    <location>
        <begin position="308"/>
        <end position="329"/>
    </location>
</feature>
<feature type="compositionally biased region" description="Polar residues" evidence="1">
    <location>
        <begin position="145"/>
        <end position="154"/>
    </location>
</feature>
<sequence>MDEPAQKQFVADNMDSDLQFVLADSGVGAGTSSGDRTPLWELEEVYDTPEGRAQSASVVSSWEVAQEYIAKEVEIRAEAKVLGQPRALQVHERQAMLKAVEQVYGILQEAESPSADYLSVKAEETESNEPIAAPLDEVTSKKDSTTSGMQSGLDSSGHIRVTRTRTKAKLPSNTEEYRRVMLYRAKAWLHGLTPDPFNRFVDFILGDRVYNIQVPSLQGEGVQKVKPDWTIILAYEHKLRKEAFKLVIREGYTLAEALGSVIKDADLKETYFTTPVALRAAMSVERHPPNKFQRSSYKGFGDFKGDWKGKGKSWKGGKGDKGGKGSKGEVRKELQGLQLAWRTPDGRDLCFAFNSGSCDGKCNRVKVMYLFAGKKRQADVGKQNNQWKTGPSAAYPPDMCQFIAEAIFVAVASFGGGGETGDTATEPLNNSMATEPWPSNSWDLLPEAGNSKGEGKDLGTTEGGPPCPNFSMVNQTQKPIVDLTSGEPVREPSVESIRPLTQADEVEAFDMVSCLNSGHPIRVEWDTFERDFIDGFGLCSPTRWPPAARGVRRSVAMKRLAFETFSLLADTVRQCIPDVRSAAFALVTGKFQASPFVGEPLESLRTQWAGLLRDPADALVIDSGQPFLLRGMAQWLTVFEDPDVGWLVDAEDCFATGVPLGVDAPLPRSPQVFPEKVKHRKLVDSDFNPVASNYPSAQLSTAELESKFREEELAGRMYPTRYSVLKEEFGEERIRIASMAAITKPDGSIRPLHDGTHSVQVNNRIVYRDQIQCPGPPEVASVVRESVETREFVGYQMRYDLNEVGISLRRGEWLSKWIRSAEEKRFVVVTRDFAEFLGRLGFVAQLLVWLKPHLSPLFAWSAATAASTVAKLPEIVILTLKYLVAEFSIESYMVSARRPRVFTGEQFRTDAKCTDDSVVLGGWEVSSGRWFQICLDESKAPYLFRPGKGSQWASTSAELLATLAALVAFGWTDAATSRKSLELCLAAGTDNRSNECLSVKRSTTKSPLMLINMQLSSVLSRARVGVRLKWRPREENTIADDITNSIFDQVDLSKRIAMSYNDLPVQIIHALFEAKSDFDQAWESQRAVARSQALRAAGQKRKR</sequence>
<dbReference type="EMBL" id="CAXAMM010000129">
    <property type="protein sequence ID" value="CAK8986109.1"/>
    <property type="molecule type" value="Genomic_DNA"/>
</dbReference>
<feature type="region of interest" description="Disordered" evidence="1">
    <location>
        <begin position="120"/>
        <end position="156"/>
    </location>
</feature>
<keyword evidence="3" id="KW-1185">Reference proteome</keyword>
<evidence type="ECO:0000313" key="3">
    <source>
        <dbReference type="Proteomes" id="UP001642464"/>
    </source>
</evidence>
<protein>
    <recommendedName>
        <fullName evidence="4">RNase H type-1 domain-containing protein</fullName>
    </recommendedName>
</protein>
<reference evidence="2 3" key="1">
    <citation type="submission" date="2024-02" db="EMBL/GenBank/DDBJ databases">
        <authorList>
            <person name="Chen Y."/>
            <person name="Shah S."/>
            <person name="Dougan E. K."/>
            <person name="Thang M."/>
            <person name="Chan C."/>
        </authorList>
    </citation>
    <scope>NUCLEOTIDE SEQUENCE [LARGE SCALE GENOMIC DNA]</scope>
</reference>
<gene>
    <name evidence="2" type="ORF">SCF082_LOCUS418</name>
</gene>
<organism evidence="2 3">
    <name type="scientific">Durusdinium trenchii</name>
    <dbReference type="NCBI Taxonomy" id="1381693"/>
    <lineage>
        <taxon>Eukaryota</taxon>
        <taxon>Sar</taxon>
        <taxon>Alveolata</taxon>
        <taxon>Dinophyceae</taxon>
        <taxon>Suessiales</taxon>
        <taxon>Symbiodiniaceae</taxon>
        <taxon>Durusdinium</taxon>
    </lineage>
</organism>
<feature type="region of interest" description="Disordered" evidence="1">
    <location>
        <begin position="420"/>
        <end position="462"/>
    </location>
</feature>
<evidence type="ECO:0000256" key="1">
    <source>
        <dbReference type="SAM" id="MobiDB-lite"/>
    </source>
</evidence>
<name>A0ABP0H9Z5_9DINO</name>